<dbReference type="EMBL" id="JANPWB010000010">
    <property type="protein sequence ID" value="KAJ1135145.1"/>
    <property type="molecule type" value="Genomic_DNA"/>
</dbReference>
<name>A0AAV7Q7B8_PLEWA</name>
<comment type="caution">
    <text evidence="2">The sequence shown here is derived from an EMBL/GenBank/DDBJ whole genome shotgun (WGS) entry which is preliminary data.</text>
</comment>
<keyword evidence="3" id="KW-1185">Reference proteome</keyword>
<accession>A0AAV7Q7B8</accession>
<evidence type="ECO:0000313" key="3">
    <source>
        <dbReference type="Proteomes" id="UP001066276"/>
    </source>
</evidence>
<dbReference type="Proteomes" id="UP001066276">
    <property type="component" value="Chromosome 6"/>
</dbReference>
<evidence type="ECO:0000313" key="2">
    <source>
        <dbReference type="EMBL" id="KAJ1135145.1"/>
    </source>
</evidence>
<organism evidence="2 3">
    <name type="scientific">Pleurodeles waltl</name>
    <name type="common">Iberian ribbed newt</name>
    <dbReference type="NCBI Taxonomy" id="8319"/>
    <lineage>
        <taxon>Eukaryota</taxon>
        <taxon>Metazoa</taxon>
        <taxon>Chordata</taxon>
        <taxon>Craniata</taxon>
        <taxon>Vertebrata</taxon>
        <taxon>Euteleostomi</taxon>
        <taxon>Amphibia</taxon>
        <taxon>Batrachia</taxon>
        <taxon>Caudata</taxon>
        <taxon>Salamandroidea</taxon>
        <taxon>Salamandridae</taxon>
        <taxon>Pleurodelinae</taxon>
        <taxon>Pleurodeles</taxon>
    </lineage>
</organism>
<gene>
    <name evidence="2" type="ORF">NDU88_001590</name>
</gene>
<proteinExistence type="predicted"/>
<feature type="region of interest" description="Disordered" evidence="1">
    <location>
        <begin position="61"/>
        <end position="87"/>
    </location>
</feature>
<reference evidence="2" key="1">
    <citation type="journal article" date="2022" name="bioRxiv">
        <title>Sequencing and chromosome-scale assembly of the giantPleurodeles waltlgenome.</title>
        <authorList>
            <person name="Brown T."/>
            <person name="Elewa A."/>
            <person name="Iarovenko S."/>
            <person name="Subramanian E."/>
            <person name="Araus A.J."/>
            <person name="Petzold A."/>
            <person name="Susuki M."/>
            <person name="Suzuki K.-i.T."/>
            <person name="Hayashi T."/>
            <person name="Toyoda A."/>
            <person name="Oliveira C."/>
            <person name="Osipova E."/>
            <person name="Leigh N.D."/>
            <person name="Simon A."/>
            <person name="Yun M.H."/>
        </authorList>
    </citation>
    <scope>NUCLEOTIDE SEQUENCE</scope>
    <source>
        <strain evidence="2">20211129_DDA</strain>
        <tissue evidence="2">Liver</tissue>
    </source>
</reference>
<sequence>MVSRVTCQCHALRVGIVINDGIVIANPMGIGVNTGTYLERCRDLREDLPGSAYPEKCQDAGYRDVKSSDPEGERRCGRGVLEKRPVT</sequence>
<evidence type="ECO:0000256" key="1">
    <source>
        <dbReference type="SAM" id="MobiDB-lite"/>
    </source>
</evidence>
<protein>
    <submittedName>
        <fullName evidence="2">Uncharacterized protein</fullName>
    </submittedName>
</protein>
<dbReference type="AlphaFoldDB" id="A0AAV7Q7B8"/>